<reference evidence="2" key="1">
    <citation type="submission" date="2022-08" db="EMBL/GenBank/DDBJ databases">
        <authorList>
            <consortium name="DOE Joint Genome Institute"/>
            <person name="Min B."/>
            <person name="Riley R."/>
            <person name="Sierra-Patev S."/>
            <person name="Naranjo-Ortiz M."/>
            <person name="Looney B."/>
            <person name="Konkel Z."/>
            <person name="Slot J.C."/>
            <person name="Sakamoto Y."/>
            <person name="Steenwyk J.L."/>
            <person name="Rokas A."/>
            <person name="Carro J."/>
            <person name="Camarero S."/>
            <person name="Ferreira P."/>
            <person name="Molpeceres G."/>
            <person name="Ruiz-Duenas F.J."/>
            <person name="Serrano A."/>
            <person name="Henrissat B."/>
            <person name="Drula E."/>
            <person name="Hughes K.W."/>
            <person name="Mata J.L."/>
            <person name="Ishikawa N.K."/>
            <person name="Vargas-Isla R."/>
            <person name="Ushijima S."/>
            <person name="Smith C.A."/>
            <person name="Ahrendt S."/>
            <person name="Andreopoulos W."/>
            <person name="He G."/>
            <person name="Labutti K."/>
            <person name="Lipzen A."/>
            <person name="Ng V."/>
            <person name="Sandor L."/>
            <person name="Barry K."/>
            <person name="Martinez A.T."/>
            <person name="Xiao Y."/>
            <person name="Gibbons J.G."/>
            <person name="Terashima K."/>
            <person name="Hibbett D.S."/>
            <person name="Grigoriev I.V."/>
        </authorList>
    </citation>
    <scope>NUCLEOTIDE SEQUENCE</scope>
    <source>
        <strain evidence="2">TFB10827</strain>
    </source>
</reference>
<proteinExistence type="predicted"/>
<keyword evidence="3" id="KW-1185">Reference proteome</keyword>
<evidence type="ECO:0000256" key="1">
    <source>
        <dbReference type="SAM" id="SignalP"/>
    </source>
</evidence>
<gene>
    <name evidence="2" type="ORF">F5050DRAFT_143551</name>
</gene>
<comment type="caution">
    <text evidence="2">The sequence shown here is derived from an EMBL/GenBank/DDBJ whole genome shotgun (WGS) entry which is preliminary data.</text>
</comment>
<name>A0ABQ8QCX0_9AGAR</name>
<feature type="signal peptide" evidence="1">
    <location>
        <begin position="1"/>
        <end position="18"/>
    </location>
</feature>
<dbReference type="Proteomes" id="UP001163828">
    <property type="component" value="Unassembled WGS sequence"/>
</dbReference>
<accession>A0ABQ8QCX0</accession>
<protein>
    <submittedName>
        <fullName evidence="2">Uncharacterized protein</fullName>
    </submittedName>
</protein>
<evidence type="ECO:0000313" key="2">
    <source>
        <dbReference type="EMBL" id="KAJ3996268.1"/>
    </source>
</evidence>
<feature type="chain" id="PRO_5045988280" evidence="1">
    <location>
        <begin position="19"/>
        <end position="150"/>
    </location>
</feature>
<evidence type="ECO:0000313" key="3">
    <source>
        <dbReference type="Proteomes" id="UP001163828"/>
    </source>
</evidence>
<organism evidence="2 3">
    <name type="scientific">Lentinula boryana</name>
    <dbReference type="NCBI Taxonomy" id="40481"/>
    <lineage>
        <taxon>Eukaryota</taxon>
        <taxon>Fungi</taxon>
        <taxon>Dikarya</taxon>
        <taxon>Basidiomycota</taxon>
        <taxon>Agaricomycotina</taxon>
        <taxon>Agaricomycetes</taxon>
        <taxon>Agaricomycetidae</taxon>
        <taxon>Agaricales</taxon>
        <taxon>Marasmiineae</taxon>
        <taxon>Omphalotaceae</taxon>
        <taxon>Lentinula</taxon>
    </lineage>
</organism>
<dbReference type="EMBL" id="MU790620">
    <property type="protein sequence ID" value="KAJ3996268.1"/>
    <property type="molecule type" value="Genomic_DNA"/>
</dbReference>
<sequence>MYLNPVYLVLGVLSAAYAAPLDTGINHLVTGQVNSDVETYIRARSEDDTIHVMFEGKHAVQMVHDSGPSDDVQTIMYLGLERLFSGFKRGTRLVLFENGFKSPEKWPTLELQIRGIGRCLYVWCNIEVTPEPQLMADRTIMRSASAKFLN</sequence>
<keyword evidence="1" id="KW-0732">Signal</keyword>